<dbReference type="PANTHER" id="PTHR11130:SF0">
    <property type="entry name" value="GLUTATHIONE SYNTHETASE"/>
    <property type="match status" value="1"/>
</dbReference>
<organism evidence="1 2">
    <name type="scientific">Brachionus plicatilis</name>
    <name type="common">Marine rotifer</name>
    <name type="synonym">Brachionus muelleri</name>
    <dbReference type="NCBI Taxonomy" id="10195"/>
    <lineage>
        <taxon>Eukaryota</taxon>
        <taxon>Metazoa</taxon>
        <taxon>Spiralia</taxon>
        <taxon>Gnathifera</taxon>
        <taxon>Rotifera</taxon>
        <taxon>Eurotatoria</taxon>
        <taxon>Monogononta</taxon>
        <taxon>Pseudotrocha</taxon>
        <taxon>Ploima</taxon>
        <taxon>Brachionidae</taxon>
        <taxon>Brachionus</taxon>
    </lineage>
</organism>
<proteinExistence type="predicted"/>
<dbReference type="Proteomes" id="UP000276133">
    <property type="component" value="Unassembled WGS sequence"/>
</dbReference>
<dbReference type="InterPro" id="IPR037013">
    <property type="entry name" value="GSH-S_sub-bd_sf"/>
</dbReference>
<dbReference type="InterPro" id="IPR014049">
    <property type="entry name" value="Glutathione_synthase_N_euk"/>
</dbReference>
<dbReference type="Gene3D" id="3.30.1490.80">
    <property type="match status" value="1"/>
</dbReference>
<feature type="non-terminal residue" evidence="1">
    <location>
        <position position="1"/>
    </location>
</feature>
<name>A0A3M7SFI5_BRAPC</name>
<dbReference type="GO" id="GO:0005829">
    <property type="term" value="C:cytosol"/>
    <property type="evidence" value="ECO:0007669"/>
    <property type="project" value="TreeGrafter"/>
</dbReference>
<evidence type="ECO:0000313" key="2">
    <source>
        <dbReference type="Proteomes" id="UP000276133"/>
    </source>
</evidence>
<dbReference type="AlphaFoldDB" id="A0A3M7SFI5"/>
<sequence length="296" mass="34524">RHQNNNTQRLNKTYVNRRQSVLQNHLGTIMYAHSFHILEFKIENDLEMLEKNVHDFCFMKGLIFFKPDRNINEKSNDLASHLPVTLFPTSFAKKEFEYAQNVQKIFQKLIFNISQDHDFLMNTLKTVILVDDFTRRLWNIYEKVHQEGIAQPVSLGIIRNDFMLDQNKSQETTQLSQIEINTISCSFGAASCQVSKLHEHNLKLTGNQQFLSKLAPNNNIQVLAHGLVNAWKMYQNYEAILVFLVIDLERNIGDHRLLEYECTTLEPNCKILRYTLNDFAQRGHLDGHKCLIIGTK</sequence>
<dbReference type="Pfam" id="PF03917">
    <property type="entry name" value="GSH_synth_ATP"/>
    <property type="match status" value="1"/>
</dbReference>
<evidence type="ECO:0000313" key="1">
    <source>
        <dbReference type="EMBL" id="RNA34541.1"/>
    </source>
</evidence>
<dbReference type="OrthoDB" id="2020073at2759"/>
<dbReference type="InterPro" id="IPR005615">
    <property type="entry name" value="Glutathione_synthase"/>
</dbReference>
<dbReference type="Gene3D" id="3.40.50.1760">
    <property type="entry name" value="Glutathione synthase, substrate-binding domain superfamily, eukaryotic"/>
    <property type="match status" value="1"/>
</dbReference>
<dbReference type="EMBL" id="REGN01001456">
    <property type="protein sequence ID" value="RNA34541.1"/>
    <property type="molecule type" value="Genomic_DNA"/>
</dbReference>
<gene>
    <name evidence="1" type="ORF">BpHYR1_006530</name>
</gene>
<dbReference type="GO" id="GO:0043295">
    <property type="term" value="F:glutathione binding"/>
    <property type="evidence" value="ECO:0007669"/>
    <property type="project" value="TreeGrafter"/>
</dbReference>
<protein>
    <submittedName>
        <fullName evidence="1">Glutathione synthetase-like</fullName>
        <ecNumber evidence="1">6.3.2.3</ecNumber>
    </submittedName>
</protein>
<reference evidence="1 2" key="1">
    <citation type="journal article" date="2018" name="Sci. Rep.">
        <title>Genomic signatures of local adaptation to the degree of environmental predictability in rotifers.</title>
        <authorList>
            <person name="Franch-Gras L."/>
            <person name="Hahn C."/>
            <person name="Garcia-Roger E.M."/>
            <person name="Carmona M.J."/>
            <person name="Serra M."/>
            <person name="Gomez A."/>
        </authorList>
    </citation>
    <scope>NUCLEOTIDE SEQUENCE [LARGE SCALE GENOMIC DNA]</scope>
    <source>
        <strain evidence="1">HYR1</strain>
    </source>
</reference>
<accession>A0A3M7SFI5</accession>
<keyword evidence="1" id="KW-0436">Ligase</keyword>
<comment type="caution">
    <text evidence="1">The sequence shown here is derived from an EMBL/GenBank/DDBJ whole genome shotgun (WGS) entry which is preliminary data.</text>
</comment>
<dbReference type="GO" id="GO:0004363">
    <property type="term" value="F:glutathione synthase activity"/>
    <property type="evidence" value="ECO:0007669"/>
    <property type="project" value="UniProtKB-EC"/>
</dbReference>
<dbReference type="PANTHER" id="PTHR11130">
    <property type="entry name" value="GLUTATHIONE SYNTHETASE"/>
    <property type="match status" value="1"/>
</dbReference>
<dbReference type="SUPFAM" id="SSF56059">
    <property type="entry name" value="Glutathione synthetase ATP-binding domain-like"/>
    <property type="match status" value="1"/>
</dbReference>
<dbReference type="EC" id="6.3.2.3" evidence="1"/>
<dbReference type="Gene3D" id="3.30.470.20">
    <property type="entry name" value="ATP-grasp fold, B domain"/>
    <property type="match status" value="1"/>
</dbReference>
<dbReference type="STRING" id="10195.A0A3M7SFI5"/>
<keyword evidence="2" id="KW-1185">Reference proteome</keyword>
<dbReference type="GO" id="GO:0005524">
    <property type="term" value="F:ATP binding"/>
    <property type="evidence" value="ECO:0007669"/>
    <property type="project" value="InterPro"/>
</dbReference>